<dbReference type="AlphaFoldDB" id="A0A5C3LV88"/>
<feature type="transmembrane region" description="Helical" evidence="2">
    <location>
        <begin position="20"/>
        <end position="40"/>
    </location>
</feature>
<feature type="transmembrane region" description="Helical" evidence="2">
    <location>
        <begin position="52"/>
        <end position="76"/>
    </location>
</feature>
<feature type="transmembrane region" description="Helical" evidence="2">
    <location>
        <begin position="253"/>
        <end position="274"/>
    </location>
</feature>
<feature type="region of interest" description="Disordered" evidence="1">
    <location>
        <begin position="325"/>
        <end position="346"/>
    </location>
</feature>
<evidence type="ECO:0008006" key="5">
    <source>
        <dbReference type="Google" id="ProtNLM"/>
    </source>
</evidence>
<accession>A0A5C3LV88</accession>
<keyword evidence="4" id="KW-1185">Reference proteome</keyword>
<feature type="transmembrane region" description="Helical" evidence="2">
    <location>
        <begin position="224"/>
        <end position="247"/>
    </location>
</feature>
<evidence type="ECO:0000313" key="4">
    <source>
        <dbReference type="Proteomes" id="UP000308652"/>
    </source>
</evidence>
<proteinExistence type="predicted"/>
<gene>
    <name evidence="3" type="ORF">BDQ12DRAFT_638462</name>
</gene>
<dbReference type="OrthoDB" id="3357408at2759"/>
<sequence length="346" mass="38739">MPSSSLPITTAQLCALFTESIVYGIYLVTCGYCAQQLFMVNGRCKRLGEYHWPMVIVAILLLIFSTLDVAMGFYHNLWAFVLYTGTGGALEAFHNISFWVNVIKTTNVLVTANIGDGVLIYRCWIVHNKSWLVVVFSTILWLTSVACTIRIVYVESTIHARDLLRDEKSITAPMITFWTLTIVINFVTTALLVTKIWRVDRRTRRCLHNSELASHTQHSSPLRYAIRIVMESGILYTTFAFISFVAYVTGGNWVFPVTGMEVPVVGIAFNLIIIRAAARHAEENTSSQLQPSNSIFFRHQTNCVSLSSRISASEQCSCGFQCADSSQFSSGSVPLRPQKPSEVFMT</sequence>
<feature type="transmembrane region" description="Helical" evidence="2">
    <location>
        <begin position="131"/>
        <end position="153"/>
    </location>
</feature>
<dbReference type="EMBL" id="ML213667">
    <property type="protein sequence ID" value="TFK32661.1"/>
    <property type="molecule type" value="Genomic_DNA"/>
</dbReference>
<name>A0A5C3LV88_9AGAR</name>
<keyword evidence="2" id="KW-0812">Transmembrane</keyword>
<evidence type="ECO:0000256" key="2">
    <source>
        <dbReference type="SAM" id="Phobius"/>
    </source>
</evidence>
<organism evidence="3 4">
    <name type="scientific">Crucibulum laeve</name>
    <dbReference type="NCBI Taxonomy" id="68775"/>
    <lineage>
        <taxon>Eukaryota</taxon>
        <taxon>Fungi</taxon>
        <taxon>Dikarya</taxon>
        <taxon>Basidiomycota</taxon>
        <taxon>Agaricomycotina</taxon>
        <taxon>Agaricomycetes</taxon>
        <taxon>Agaricomycetidae</taxon>
        <taxon>Agaricales</taxon>
        <taxon>Agaricineae</taxon>
        <taxon>Nidulariaceae</taxon>
        <taxon>Crucibulum</taxon>
    </lineage>
</organism>
<feature type="transmembrane region" description="Helical" evidence="2">
    <location>
        <begin position="173"/>
        <end position="194"/>
    </location>
</feature>
<reference evidence="3 4" key="1">
    <citation type="journal article" date="2019" name="Nat. Ecol. Evol.">
        <title>Megaphylogeny resolves global patterns of mushroom evolution.</title>
        <authorList>
            <person name="Varga T."/>
            <person name="Krizsan K."/>
            <person name="Foldi C."/>
            <person name="Dima B."/>
            <person name="Sanchez-Garcia M."/>
            <person name="Sanchez-Ramirez S."/>
            <person name="Szollosi G.J."/>
            <person name="Szarkandi J.G."/>
            <person name="Papp V."/>
            <person name="Albert L."/>
            <person name="Andreopoulos W."/>
            <person name="Angelini C."/>
            <person name="Antonin V."/>
            <person name="Barry K.W."/>
            <person name="Bougher N.L."/>
            <person name="Buchanan P."/>
            <person name="Buyck B."/>
            <person name="Bense V."/>
            <person name="Catcheside P."/>
            <person name="Chovatia M."/>
            <person name="Cooper J."/>
            <person name="Damon W."/>
            <person name="Desjardin D."/>
            <person name="Finy P."/>
            <person name="Geml J."/>
            <person name="Haridas S."/>
            <person name="Hughes K."/>
            <person name="Justo A."/>
            <person name="Karasinski D."/>
            <person name="Kautmanova I."/>
            <person name="Kiss B."/>
            <person name="Kocsube S."/>
            <person name="Kotiranta H."/>
            <person name="LaButti K.M."/>
            <person name="Lechner B.E."/>
            <person name="Liimatainen K."/>
            <person name="Lipzen A."/>
            <person name="Lukacs Z."/>
            <person name="Mihaltcheva S."/>
            <person name="Morgado L.N."/>
            <person name="Niskanen T."/>
            <person name="Noordeloos M.E."/>
            <person name="Ohm R.A."/>
            <person name="Ortiz-Santana B."/>
            <person name="Ovrebo C."/>
            <person name="Racz N."/>
            <person name="Riley R."/>
            <person name="Savchenko A."/>
            <person name="Shiryaev A."/>
            <person name="Soop K."/>
            <person name="Spirin V."/>
            <person name="Szebenyi C."/>
            <person name="Tomsovsky M."/>
            <person name="Tulloss R.E."/>
            <person name="Uehling J."/>
            <person name="Grigoriev I.V."/>
            <person name="Vagvolgyi C."/>
            <person name="Papp T."/>
            <person name="Martin F.M."/>
            <person name="Miettinen O."/>
            <person name="Hibbett D.S."/>
            <person name="Nagy L.G."/>
        </authorList>
    </citation>
    <scope>NUCLEOTIDE SEQUENCE [LARGE SCALE GENOMIC DNA]</scope>
    <source>
        <strain evidence="3 4">CBS 166.37</strain>
    </source>
</reference>
<protein>
    <recommendedName>
        <fullName evidence="5">G-protein coupled receptors family 1 profile domain-containing protein</fullName>
    </recommendedName>
</protein>
<keyword evidence="2" id="KW-0472">Membrane</keyword>
<evidence type="ECO:0000313" key="3">
    <source>
        <dbReference type="EMBL" id="TFK32661.1"/>
    </source>
</evidence>
<keyword evidence="2" id="KW-1133">Transmembrane helix</keyword>
<evidence type="ECO:0000256" key="1">
    <source>
        <dbReference type="SAM" id="MobiDB-lite"/>
    </source>
</evidence>
<dbReference type="Proteomes" id="UP000308652">
    <property type="component" value="Unassembled WGS sequence"/>
</dbReference>